<feature type="transmembrane region" description="Helical" evidence="11">
    <location>
        <begin position="191"/>
        <end position="212"/>
    </location>
</feature>
<feature type="transmembrane region" description="Helical" evidence="11">
    <location>
        <begin position="142"/>
        <end position="162"/>
    </location>
</feature>
<dbReference type="PRINTS" id="PR00075">
    <property type="entry name" value="FACDDSATRASE"/>
</dbReference>
<evidence type="ECO:0000256" key="1">
    <source>
        <dbReference type="ARBA" id="ARBA00004141"/>
    </source>
</evidence>
<evidence type="ECO:0000259" key="12">
    <source>
        <dbReference type="Pfam" id="PF00487"/>
    </source>
</evidence>
<dbReference type="InterPro" id="IPR005804">
    <property type="entry name" value="FA_desaturase_dom"/>
</dbReference>
<evidence type="ECO:0000256" key="4">
    <source>
        <dbReference type="ARBA" id="ARBA00022832"/>
    </source>
</evidence>
<keyword evidence="6" id="KW-0560">Oxidoreductase</keyword>
<evidence type="ECO:0000256" key="2">
    <source>
        <dbReference type="ARBA" id="ARBA00008749"/>
    </source>
</evidence>
<evidence type="ECO:0000256" key="10">
    <source>
        <dbReference type="SAM" id="MobiDB-lite"/>
    </source>
</evidence>
<comment type="similarity">
    <text evidence="2">Belongs to the fatty acid desaturase type 2 family.</text>
</comment>
<dbReference type="InterPro" id="IPR015876">
    <property type="entry name" value="Acyl-CoA_DS"/>
</dbReference>
<keyword evidence="14" id="KW-1185">Reference proteome</keyword>
<evidence type="ECO:0000256" key="11">
    <source>
        <dbReference type="SAM" id="Phobius"/>
    </source>
</evidence>
<evidence type="ECO:0000256" key="6">
    <source>
        <dbReference type="ARBA" id="ARBA00023002"/>
    </source>
</evidence>
<sequence length="321" mass="35892">MTVIDPRHANPGTPPRSAPAQRPDADPHPKSRLDLILLTIFIVLPFIALLAAVPLAWAAGLLGWSDVLIGSVMYVVTVLGVTVGFHRLFTHGSFKAKRPLKIALAVAGSLSLEMTVVDWVATHRRHHKFSDVEGDPHSPWRFGTGWKALLKGLFFAHVGWLFTTERTNRAKYAPDLLADADIARIHRVFPWLVLGSMIGPAVLGGLITWSWMGALTAFFWASLVRVALVHHVTWCINSICHVWGDEPFATRDRSRNVWWLAIPSAGESWHNLHHADPTCARHGVLPGQIDISARVIRWFEQLGWAYDVRWPNAQRLAAKQR</sequence>
<dbReference type="Proteomes" id="UP001428817">
    <property type="component" value="Unassembled WGS sequence"/>
</dbReference>
<keyword evidence="5 11" id="KW-1133">Transmembrane helix</keyword>
<comment type="subcellular location">
    <subcellularLocation>
        <location evidence="1">Membrane</location>
        <topology evidence="1">Multi-pass membrane protein</topology>
    </subcellularLocation>
</comment>
<name>A0ABP9QG28_9PSEU</name>
<dbReference type="EMBL" id="BAABJP010000024">
    <property type="protein sequence ID" value="GAA5161289.1"/>
    <property type="molecule type" value="Genomic_DNA"/>
</dbReference>
<feature type="transmembrane region" description="Helical" evidence="11">
    <location>
        <begin position="71"/>
        <end position="90"/>
    </location>
</feature>
<proteinExistence type="inferred from homology"/>
<organism evidence="13 14">
    <name type="scientific">Pseudonocardia eucalypti</name>
    <dbReference type="NCBI Taxonomy" id="648755"/>
    <lineage>
        <taxon>Bacteria</taxon>
        <taxon>Bacillati</taxon>
        <taxon>Actinomycetota</taxon>
        <taxon>Actinomycetes</taxon>
        <taxon>Pseudonocardiales</taxon>
        <taxon>Pseudonocardiaceae</taxon>
        <taxon>Pseudonocardia</taxon>
    </lineage>
</organism>
<dbReference type="RefSeq" id="WP_185060034.1">
    <property type="nucleotide sequence ID" value="NZ_BAABJP010000024.1"/>
</dbReference>
<protein>
    <submittedName>
        <fullName evidence="13">Fatty acid desaturase</fullName>
    </submittedName>
</protein>
<keyword evidence="3 11" id="KW-0812">Transmembrane</keyword>
<dbReference type="CDD" id="cd03505">
    <property type="entry name" value="Delta9-FADS-like"/>
    <property type="match status" value="1"/>
</dbReference>
<dbReference type="PANTHER" id="PTHR11351:SF3">
    <property type="entry name" value="BLL4393 PROTEIN"/>
    <property type="match status" value="1"/>
</dbReference>
<reference evidence="14" key="1">
    <citation type="journal article" date="2019" name="Int. J. Syst. Evol. Microbiol.">
        <title>The Global Catalogue of Microorganisms (GCM) 10K type strain sequencing project: providing services to taxonomists for standard genome sequencing and annotation.</title>
        <authorList>
            <consortium name="The Broad Institute Genomics Platform"/>
            <consortium name="The Broad Institute Genome Sequencing Center for Infectious Disease"/>
            <person name="Wu L."/>
            <person name="Ma J."/>
        </authorList>
    </citation>
    <scope>NUCLEOTIDE SEQUENCE [LARGE SCALE GENOMIC DNA]</scope>
    <source>
        <strain evidence="14">JCM 18303</strain>
    </source>
</reference>
<evidence type="ECO:0000313" key="13">
    <source>
        <dbReference type="EMBL" id="GAA5161289.1"/>
    </source>
</evidence>
<accession>A0ABP9QG28</accession>
<keyword evidence="4" id="KW-0276">Fatty acid metabolism</keyword>
<evidence type="ECO:0000256" key="3">
    <source>
        <dbReference type="ARBA" id="ARBA00022692"/>
    </source>
</evidence>
<comment type="caution">
    <text evidence="13">The sequence shown here is derived from an EMBL/GenBank/DDBJ whole genome shotgun (WGS) entry which is preliminary data.</text>
</comment>
<keyword evidence="7" id="KW-0408">Iron</keyword>
<evidence type="ECO:0000256" key="9">
    <source>
        <dbReference type="ARBA" id="ARBA00023136"/>
    </source>
</evidence>
<feature type="region of interest" description="Disordered" evidence="10">
    <location>
        <begin position="1"/>
        <end position="27"/>
    </location>
</feature>
<gene>
    <name evidence="13" type="ORF">GCM10023321_45280</name>
</gene>
<evidence type="ECO:0000313" key="14">
    <source>
        <dbReference type="Proteomes" id="UP001428817"/>
    </source>
</evidence>
<keyword evidence="8" id="KW-0443">Lipid metabolism</keyword>
<feature type="transmembrane region" description="Helical" evidence="11">
    <location>
        <begin position="35"/>
        <end position="59"/>
    </location>
</feature>
<feature type="domain" description="Fatty acid desaturase" evidence="12">
    <location>
        <begin position="64"/>
        <end position="281"/>
    </location>
</feature>
<dbReference type="PANTHER" id="PTHR11351">
    <property type="entry name" value="ACYL-COA DESATURASE"/>
    <property type="match status" value="1"/>
</dbReference>
<feature type="transmembrane region" description="Helical" evidence="11">
    <location>
        <begin position="102"/>
        <end position="122"/>
    </location>
</feature>
<evidence type="ECO:0000256" key="7">
    <source>
        <dbReference type="ARBA" id="ARBA00023004"/>
    </source>
</evidence>
<keyword evidence="9 11" id="KW-0472">Membrane</keyword>
<evidence type="ECO:0000256" key="5">
    <source>
        <dbReference type="ARBA" id="ARBA00022989"/>
    </source>
</evidence>
<evidence type="ECO:0000256" key="8">
    <source>
        <dbReference type="ARBA" id="ARBA00023098"/>
    </source>
</evidence>
<dbReference type="Pfam" id="PF00487">
    <property type="entry name" value="FA_desaturase"/>
    <property type="match status" value="1"/>
</dbReference>